<comment type="caution">
    <text evidence="1">The sequence shown here is derived from an EMBL/GenBank/DDBJ whole genome shotgun (WGS) entry which is preliminary data.</text>
</comment>
<proteinExistence type="predicted"/>
<protein>
    <submittedName>
        <fullName evidence="1">Uncharacterized protein</fullName>
    </submittedName>
</protein>
<keyword evidence="2" id="KW-1185">Reference proteome</keyword>
<evidence type="ECO:0000313" key="2">
    <source>
        <dbReference type="Proteomes" id="UP000282674"/>
    </source>
</evidence>
<dbReference type="AlphaFoldDB" id="A0A3M2M0P7"/>
<name>A0A3M2M0P7_9ACTN</name>
<evidence type="ECO:0000313" key="1">
    <source>
        <dbReference type="EMBL" id="RMI42443.1"/>
    </source>
</evidence>
<organism evidence="1 2">
    <name type="scientific">Actinomadura harenae</name>
    <dbReference type="NCBI Taxonomy" id="2483351"/>
    <lineage>
        <taxon>Bacteria</taxon>
        <taxon>Bacillati</taxon>
        <taxon>Actinomycetota</taxon>
        <taxon>Actinomycetes</taxon>
        <taxon>Streptosporangiales</taxon>
        <taxon>Thermomonosporaceae</taxon>
        <taxon>Actinomadura</taxon>
    </lineage>
</organism>
<reference evidence="1 2" key="1">
    <citation type="submission" date="2018-10" db="EMBL/GenBank/DDBJ databases">
        <title>Isolation from soil.</title>
        <authorList>
            <person name="Hu J."/>
        </authorList>
    </citation>
    <scope>NUCLEOTIDE SEQUENCE [LARGE SCALE GENOMIC DNA]</scope>
    <source>
        <strain evidence="1 2">NEAU-Ht49</strain>
    </source>
</reference>
<gene>
    <name evidence="1" type="ORF">EBO15_19630</name>
</gene>
<dbReference type="EMBL" id="RFFG01000033">
    <property type="protein sequence ID" value="RMI42443.1"/>
    <property type="molecule type" value="Genomic_DNA"/>
</dbReference>
<accession>A0A3M2M0P7</accession>
<sequence>MLDHASFDEIREGQAMIPDITTLEHWVDTILTQLTEDTSVTFDITEVHSPCGDFNADPESVAVRLRINTDSAGSIFLGTDQTSEEALARLASELQDHIIDHEWGRPLPPCPGHQHPLSTGVSDGTAYWKCPHDEDHFRREILSL</sequence>
<dbReference type="Proteomes" id="UP000282674">
    <property type="component" value="Unassembled WGS sequence"/>
</dbReference>